<evidence type="ECO:0000313" key="2">
    <source>
        <dbReference type="EMBL" id="ATG86335.1"/>
    </source>
</evidence>
<dbReference type="PROSITE" id="PS51782">
    <property type="entry name" value="LYSM"/>
    <property type="match status" value="1"/>
</dbReference>
<name>A0A291I9H7_9CAUD</name>
<dbReference type="CDD" id="cd00118">
    <property type="entry name" value="LysM"/>
    <property type="match status" value="1"/>
</dbReference>
<organism evidence="2 3">
    <name type="scientific">Lactobacillus phage LpeD</name>
    <dbReference type="NCBI Taxonomy" id="2041210"/>
    <lineage>
        <taxon>Viruses</taxon>
        <taxon>Duplodnaviria</taxon>
        <taxon>Heunggongvirae</taxon>
        <taxon>Uroviricota</taxon>
        <taxon>Caudoviricetes</taxon>
        <taxon>Herelleviridae</taxon>
        <taxon>Elpedvirus</taxon>
        <taxon>Elpedvirus LpeD</taxon>
    </lineage>
</organism>
<accession>A0A291I9H7</accession>
<dbReference type="InterPro" id="IPR020288">
    <property type="entry name" value="Sheath_initiator"/>
</dbReference>
<reference evidence="2 3" key="1">
    <citation type="submission" date="2017-08" db="EMBL/GenBank/DDBJ databases">
        <title>Isolation and Characterization of phages of Lactobacillus pentosus and plantarum.</title>
        <authorList>
            <person name="Qi R."/>
            <person name="Yu M."/>
            <person name="Qiao X."/>
            <person name="Li Y."/>
        </authorList>
    </citation>
    <scope>NUCLEOTIDE SEQUENCE [LARGE SCALE GENOMIC DNA]</scope>
</reference>
<gene>
    <name evidence="2" type="ORF">LpeD_26</name>
</gene>
<dbReference type="InterPro" id="IPR018392">
    <property type="entry name" value="LysM"/>
</dbReference>
<evidence type="ECO:0000259" key="1">
    <source>
        <dbReference type="PROSITE" id="PS51782"/>
    </source>
</evidence>
<dbReference type="EMBL" id="MF787246">
    <property type="protein sequence ID" value="ATG86335.1"/>
    <property type="molecule type" value="Genomic_DNA"/>
</dbReference>
<dbReference type="Pfam" id="PF01476">
    <property type="entry name" value="LysM"/>
    <property type="match status" value="1"/>
</dbReference>
<dbReference type="SUPFAM" id="SSF160719">
    <property type="entry name" value="gpW/gp25-like"/>
    <property type="match status" value="1"/>
</dbReference>
<dbReference type="Gene3D" id="3.10.450.40">
    <property type="match status" value="1"/>
</dbReference>
<feature type="domain" description="LysM" evidence="1">
    <location>
        <begin position="6"/>
        <end position="67"/>
    </location>
</feature>
<dbReference type="Pfam" id="PF10934">
    <property type="entry name" value="Sheath_initiator"/>
    <property type="match status" value="1"/>
</dbReference>
<dbReference type="Gene3D" id="3.10.350.10">
    <property type="entry name" value="LysM domain"/>
    <property type="match status" value="1"/>
</dbReference>
<dbReference type="InterPro" id="IPR036779">
    <property type="entry name" value="LysM_dom_sf"/>
</dbReference>
<dbReference type="SMR" id="A0A291I9H7"/>
<proteinExistence type="predicted"/>
<protein>
    <submittedName>
        <fullName evidence="2">Putative baseplate protein</fullName>
    </submittedName>
</protein>
<keyword evidence="3" id="KW-1185">Reference proteome</keyword>
<sequence length="231" mass="25992">MASFYKTYTIKKDDTLQSIAFTQLGDTSYWTDLAELNNLEYPFIVANNSDRISNPEHLLSYGDKIYLPVTNSLDNLNINDINAYDQDKIYDVSMGMDLGLDIDSSNGYDESIAGLSSEGQDLRTTSGVITLKQSVTLRLLTRRGTLLNHPNYGTNLMDYIGENINLETIQLIKTEIKRTVSTDERVDTVDISESYLDGNKALFKIEITPIDKNSAFSLFVERAEDGTIKIR</sequence>
<evidence type="ECO:0000313" key="3">
    <source>
        <dbReference type="Proteomes" id="UP000229296"/>
    </source>
</evidence>
<dbReference type="Proteomes" id="UP000229296">
    <property type="component" value="Segment"/>
</dbReference>